<evidence type="ECO:0000313" key="3">
    <source>
        <dbReference type="Proteomes" id="UP000462362"/>
    </source>
</evidence>
<proteinExistence type="predicted"/>
<dbReference type="Gene3D" id="3.10.129.10">
    <property type="entry name" value="Hotdog Thioesterase"/>
    <property type="match status" value="1"/>
</dbReference>
<protein>
    <submittedName>
        <fullName evidence="2">Acyl-CoA thioesterase</fullName>
    </submittedName>
</protein>
<dbReference type="RefSeq" id="WP_008810491.1">
    <property type="nucleotide sequence ID" value="NZ_CAJUON010000003.1"/>
</dbReference>
<dbReference type="PANTHER" id="PTHR31793">
    <property type="entry name" value="4-HYDROXYBENZOYL-COA THIOESTERASE FAMILY MEMBER"/>
    <property type="match status" value="1"/>
</dbReference>
<gene>
    <name evidence="2" type="ORF">GMD42_03240</name>
</gene>
<dbReference type="GO" id="GO:0047617">
    <property type="term" value="F:fatty acyl-CoA hydrolase activity"/>
    <property type="evidence" value="ECO:0007669"/>
    <property type="project" value="TreeGrafter"/>
</dbReference>
<dbReference type="SUPFAM" id="SSF54637">
    <property type="entry name" value="Thioesterase/thiol ester dehydrase-isomerase"/>
    <property type="match status" value="1"/>
</dbReference>
<dbReference type="PANTHER" id="PTHR31793:SF37">
    <property type="entry name" value="ACYL-COA THIOESTER HYDROLASE YBGC"/>
    <property type="match status" value="1"/>
</dbReference>
<comment type="caution">
    <text evidence="2">The sequence shown here is derived from an EMBL/GenBank/DDBJ whole genome shotgun (WGS) entry which is preliminary data.</text>
</comment>
<dbReference type="Proteomes" id="UP000462362">
    <property type="component" value="Unassembled WGS sequence"/>
</dbReference>
<dbReference type="InterPro" id="IPR029069">
    <property type="entry name" value="HotDog_dom_sf"/>
</dbReference>
<organism evidence="2 3">
    <name type="scientific">Parasutterella excrementihominis</name>
    <dbReference type="NCBI Taxonomy" id="487175"/>
    <lineage>
        <taxon>Bacteria</taxon>
        <taxon>Pseudomonadati</taxon>
        <taxon>Pseudomonadota</taxon>
        <taxon>Betaproteobacteria</taxon>
        <taxon>Burkholderiales</taxon>
        <taxon>Sutterellaceae</taxon>
        <taxon>Parasutterella</taxon>
    </lineage>
</organism>
<name>A0A6I3RYH4_9BURK</name>
<dbReference type="GeneID" id="43349276"/>
<dbReference type="Pfam" id="PF13279">
    <property type="entry name" value="4HBT_2"/>
    <property type="match status" value="1"/>
</dbReference>
<reference evidence="2 3" key="1">
    <citation type="journal article" date="2019" name="Nat. Med.">
        <title>A library of human gut bacterial isolates paired with longitudinal multiomics data enables mechanistic microbiome research.</title>
        <authorList>
            <person name="Poyet M."/>
            <person name="Groussin M."/>
            <person name="Gibbons S.M."/>
            <person name="Avila-Pacheco J."/>
            <person name="Jiang X."/>
            <person name="Kearney S.M."/>
            <person name="Perrotta A.R."/>
            <person name="Berdy B."/>
            <person name="Zhao S."/>
            <person name="Lieberman T.D."/>
            <person name="Swanson P.K."/>
            <person name="Smith M."/>
            <person name="Roesemann S."/>
            <person name="Alexander J.E."/>
            <person name="Rich S.A."/>
            <person name="Livny J."/>
            <person name="Vlamakis H."/>
            <person name="Clish C."/>
            <person name="Bullock K."/>
            <person name="Deik A."/>
            <person name="Scott J."/>
            <person name="Pierce K.A."/>
            <person name="Xavier R.J."/>
            <person name="Alm E.J."/>
        </authorList>
    </citation>
    <scope>NUCLEOTIDE SEQUENCE [LARGE SCALE GENOMIC DNA]</scope>
    <source>
        <strain evidence="2 3">BIOML-A2</strain>
    </source>
</reference>
<dbReference type="AlphaFoldDB" id="A0A6I3RYH4"/>
<sequence>MERIFRFPIKVGKESIDVLGHTNNKEYLRWMEEAALAHSDSLGWTMDRYLGIGKVFVASTHKIEYLRPTFEGDELTMLTWVETMDGAKSRRCFYLKRDNKVCMQGWTEWTFVDLQTGRAADISAEVKKNFPLVPPDDPDLKASGVRRSPSQA</sequence>
<dbReference type="InterPro" id="IPR050563">
    <property type="entry name" value="4-hydroxybenzoyl-CoA_TE"/>
</dbReference>
<keyword evidence="1" id="KW-0378">Hydrolase</keyword>
<evidence type="ECO:0000256" key="1">
    <source>
        <dbReference type="ARBA" id="ARBA00022801"/>
    </source>
</evidence>
<dbReference type="CDD" id="cd00586">
    <property type="entry name" value="4HBT"/>
    <property type="match status" value="1"/>
</dbReference>
<accession>A0A6I3RYH4</accession>
<evidence type="ECO:0000313" key="2">
    <source>
        <dbReference type="EMBL" id="MTU42651.1"/>
    </source>
</evidence>
<dbReference type="EMBL" id="WNCL01000006">
    <property type="protein sequence ID" value="MTU42651.1"/>
    <property type="molecule type" value="Genomic_DNA"/>
</dbReference>